<dbReference type="InterPro" id="IPR020846">
    <property type="entry name" value="MFS_dom"/>
</dbReference>
<feature type="transmembrane region" description="Helical" evidence="6">
    <location>
        <begin position="406"/>
        <end position="428"/>
    </location>
</feature>
<feature type="region of interest" description="Disordered" evidence="5">
    <location>
        <begin position="140"/>
        <end position="181"/>
    </location>
</feature>
<dbReference type="GO" id="GO:0022857">
    <property type="term" value="F:transmembrane transporter activity"/>
    <property type="evidence" value="ECO:0007669"/>
    <property type="project" value="InterPro"/>
</dbReference>
<feature type="compositionally biased region" description="Low complexity" evidence="5">
    <location>
        <begin position="151"/>
        <end position="167"/>
    </location>
</feature>
<gene>
    <name evidence="8" type="ORF">B0T24DRAFT_515001</name>
</gene>
<organism evidence="8 9">
    <name type="scientific">Lasiosphaeria ovina</name>
    <dbReference type="NCBI Taxonomy" id="92902"/>
    <lineage>
        <taxon>Eukaryota</taxon>
        <taxon>Fungi</taxon>
        <taxon>Dikarya</taxon>
        <taxon>Ascomycota</taxon>
        <taxon>Pezizomycotina</taxon>
        <taxon>Sordariomycetes</taxon>
        <taxon>Sordariomycetidae</taxon>
        <taxon>Sordariales</taxon>
        <taxon>Lasiosphaeriaceae</taxon>
        <taxon>Lasiosphaeria</taxon>
    </lineage>
</organism>
<dbReference type="SUPFAM" id="SSF103473">
    <property type="entry name" value="MFS general substrate transporter"/>
    <property type="match status" value="1"/>
</dbReference>
<dbReference type="Proteomes" id="UP001287356">
    <property type="component" value="Unassembled WGS sequence"/>
</dbReference>
<dbReference type="AlphaFoldDB" id="A0AAE0NM33"/>
<feature type="transmembrane region" description="Helical" evidence="6">
    <location>
        <begin position="353"/>
        <end position="376"/>
    </location>
</feature>
<evidence type="ECO:0000256" key="2">
    <source>
        <dbReference type="ARBA" id="ARBA00022692"/>
    </source>
</evidence>
<feature type="transmembrane region" description="Helical" evidence="6">
    <location>
        <begin position="507"/>
        <end position="527"/>
    </location>
</feature>
<evidence type="ECO:0000313" key="8">
    <source>
        <dbReference type="EMBL" id="KAK3383879.1"/>
    </source>
</evidence>
<feature type="transmembrane region" description="Helical" evidence="6">
    <location>
        <begin position="725"/>
        <end position="745"/>
    </location>
</feature>
<keyword evidence="4 6" id="KW-0472">Membrane</keyword>
<comment type="caution">
    <text evidence="8">The sequence shown here is derived from an EMBL/GenBank/DDBJ whole genome shotgun (WGS) entry which is preliminary data.</text>
</comment>
<dbReference type="InterPro" id="IPR005828">
    <property type="entry name" value="MFS_sugar_transport-like"/>
</dbReference>
<sequence length="811" mass="90058">MTGKRLSDDRRQILAKLLQIEKLTNHDIAFVLNVDERTIRRRRYEFATTGSLAKARDVSKNAEKLKDEHLKKLQAWLKGHDDALLEDMQLFLREQCGLEVSIPTISRKLKKASGVYRTHGRRHRMKVRDLREAEGRALDLELPAKEGGAGDQQPAARAPDQAARSAGELPVGPDPGPSRRLQALQPEVLPASHEFLSMISISDRQQLRYELDLNSWNLRIWGVAASGFLTDSYNLFATNVILATLSFVYFPNERWCGLIINVFTLLGSVCGQLLFGYLADRYGRTRLYGIELVLVIVSTIGVATSSTGYGDMSFLALFTWWRFVMGVGIGAEYPLSAIITAEWSSTQSRASMLSSVFLMQPVGQAFAQLVGLWVLVGEDNAHKLHEMQCGINSLHDEECKKIIDGIWRIVIGSGAIPALLAIIFRFFLYDCGLYTLEVKNKPGIAFRDTQRVYGAPPSADGIAMGAGGGPGGRGGVVRSGSLGLGSGAPIQFSRDDLYNFFIKDKNWHYLLGTAMTWFFLDVSFYGFSLDNRGTLADLWATTSKVDIDPNLWCWNSTFENGTSLVRGWADTGLPTWQTDGTQPCNTIYEILIEQTKQYLLTVSIASIAGSICFIFAVNRIPRRQWLTTSFVILTVLFLVTGGVYYGVAHKQGAPATVVLVAICHFAFNFGANTLTFIIPAEIFPTPYRCTCHGISAAAGKIGSIVAVLVVYGINTGYKTSTRQGLVFLLFATFMALGAVFSWAYLPDIQRVREENHADGWRHRYLETLSLEELGKGRERARQEGELITIRDKFADIRRRSKRRASSTINGA</sequence>
<reference evidence="8" key="2">
    <citation type="submission" date="2023-06" db="EMBL/GenBank/DDBJ databases">
        <authorList>
            <consortium name="Lawrence Berkeley National Laboratory"/>
            <person name="Haridas S."/>
            <person name="Hensen N."/>
            <person name="Bonometti L."/>
            <person name="Westerberg I."/>
            <person name="Brannstrom I.O."/>
            <person name="Guillou S."/>
            <person name="Cros-Aarteil S."/>
            <person name="Calhoun S."/>
            <person name="Kuo A."/>
            <person name="Mondo S."/>
            <person name="Pangilinan J."/>
            <person name="Riley R."/>
            <person name="Labutti K."/>
            <person name="Andreopoulos B."/>
            <person name="Lipzen A."/>
            <person name="Chen C."/>
            <person name="Yanf M."/>
            <person name="Daum C."/>
            <person name="Ng V."/>
            <person name="Clum A."/>
            <person name="Steindorff A."/>
            <person name="Ohm R."/>
            <person name="Martin F."/>
            <person name="Silar P."/>
            <person name="Natvig D."/>
            <person name="Lalanne C."/>
            <person name="Gautier V."/>
            <person name="Ament-Velasquez S.L."/>
            <person name="Kruys A."/>
            <person name="Hutchinson M.I."/>
            <person name="Powell A.J."/>
            <person name="Barry K."/>
            <person name="Miller A.N."/>
            <person name="Grigoriev I.V."/>
            <person name="Debuchy R."/>
            <person name="Gladieux P."/>
            <person name="Thoren M.H."/>
            <person name="Johannesson H."/>
        </authorList>
    </citation>
    <scope>NUCLEOTIDE SEQUENCE</scope>
    <source>
        <strain evidence="8">CBS 958.72</strain>
    </source>
</reference>
<dbReference type="Pfam" id="PF00083">
    <property type="entry name" value="Sugar_tr"/>
    <property type="match status" value="2"/>
</dbReference>
<evidence type="ECO:0000256" key="1">
    <source>
        <dbReference type="ARBA" id="ARBA00004141"/>
    </source>
</evidence>
<keyword evidence="9" id="KW-1185">Reference proteome</keyword>
<comment type="subcellular location">
    <subcellularLocation>
        <location evidence="1">Membrane</location>
        <topology evidence="1">Multi-pass membrane protein</topology>
    </subcellularLocation>
</comment>
<evidence type="ECO:0000313" key="9">
    <source>
        <dbReference type="Proteomes" id="UP001287356"/>
    </source>
</evidence>
<protein>
    <submittedName>
        <fullName evidence="8">Major facilitator superfamily domain-containing protein</fullName>
    </submittedName>
</protein>
<dbReference type="InterPro" id="IPR005829">
    <property type="entry name" value="Sugar_transporter_CS"/>
</dbReference>
<feature type="transmembrane region" description="Helical" evidence="6">
    <location>
        <begin position="653"/>
        <end position="678"/>
    </location>
</feature>
<proteinExistence type="predicted"/>
<feature type="transmembrane region" description="Helical" evidence="6">
    <location>
        <begin position="598"/>
        <end position="618"/>
    </location>
</feature>
<accession>A0AAE0NM33</accession>
<feature type="transmembrane region" description="Helical" evidence="6">
    <location>
        <begin position="690"/>
        <end position="713"/>
    </location>
</feature>
<dbReference type="PROSITE" id="PS00217">
    <property type="entry name" value="SUGAR_TRANSPORT_2"/>
    <property type="match status" value="1"/>
</dbReference>
<dbReference type="EMBL" id="JAULSN010000001">
    <property type="protein sequence ID" value="KAK3383879.1"/>
    <property type="molecule type" value="Genomic_DNA"/>
</dbReference>
<keyword evidence="3 6" id="KW-1133">Transmembrane helix</keyword>
<keyword evidence="2 6" id="KW-0812">Transmembrane</keyword>
<dbReference type="PANTHER" id="PTHR24064">
    <property type="entry name" value="SOLUTE CARRIER FAMILY 22 MEMBER"/>
    <property type="match status" value="1"/>
</dbReference>
<evidence type="ECO:0000256" key="6">
    <source>
        <dbReference type="SAM" id="Phobius"/>
    </source>
</evidence>
<dbReference type="InterPro" id="IPR036259">
    <property type="entry name" value="MFS_trans_sf"/>
</dbReference>
<feature type="domain" description="Major facilitator superfamily (MFS) profile" evidence="7">
    <location>
        <begin position="220"/>
        <end position="749"/>
    </location>
</feature>
<evidence type="ECO:0000256" key="4">
    <source>
        <dbReference type="ARBA" id="ARBA00023136"/>
    </source>
</evidence>
<feature type="transmembrane region" description="Helical" evidence="6">
    <location>
        <begin position="625"/>
        <end position="647"/>
    </location>
</feature>
<dbReference type="SUPFAM" id="SSF46689">
    <property type="entry name" value="Homeodomain-like"/>
    <property type="match status" value="1"/>
</dbReference>
<evidence type="ECO:0000256" key="3">
    <source>
        <dbReference type="ARBA" id="ARBA00022989"/>
    </source>
</evidence>
<dbReference type="PROSITE" id="PS50850">
    <property type="entry name" value="MFS"/>
    <property type="match status" value="1"/>
</dbReference>
<name>A0AAE0NM33_9PEZI</name>
<feature type="transmembrane region" description="Helical" evidence="6">
    <location>
        <begin position="320"/>
        <end position="341"/>
    </location>
</feature>
<feature type="transmembrane region" description="Helical" evidence="6">
    <location>
        <begin position="290"/>
        <end position="308"/>
    </location>
</feature>
<dbReference type="GO" id="GO:0016020">
    <property type="term" value="C:membrane"/>
    <property type="evidence" value="ECO:0007669"/>
    <property type="project" value="UniProtKB-SubCell"/>
</dbReference>
<dbReference type="Gene3D" id="1.20.1250.20">
    <property type="entry name" value="MFS general substrate transporter like domains"/>
    <property type="match status" value="2"/>
</dbReference>
<reference evidence="8" key="1">
    <citation type="journal article" date="2023" name="Mol. Phylogenet. Evol.">
        <title>Genome-scale phylogeny and comparative genomics of the fungal order Sordariales.</title>
        <authorList>
            <person name="Hensen N."/>
            <person name="Bonometti L."/>
            <person name="Westerberg I."/>
            <person name="Brannstrom I.O."/>
            <person name="Guillou S."/>
            <person name="Cros-Aarteil S."/>
            <person name="Calhoun S."/>
            <person name="Haridas S."/>
            <person name="Kuo A."/>
            <person name="Mondo S."/>
            <person name="Pangilinan J."/>
            <person name="Riley R."/>
            <person name="LaButti K."/>
            <person name="Andreopoulos B."/>
            <person name="Lipzen A."/>
            <person name="Chen C."/>
            <person name="Yan M."/>
            <person name="Daum C."/>
            <person name="Ng V."/>
            <person name="Clum A."/>
            <person name="Steindorff A."/>
            <person name="Ohm R.A."/>
            <person name="Martin F."/>
            <person name="Silar P."/>
            <person name="Natvig D.O."/>
            <person name="Lalanne C."/>
            <person name="Gautier V."/>
            <person name="Ament-Velasquez S.L."/>
            <person name="Kruys A."/>
            <person name="Hutchinson M.I."/>
            <person name="Powell A.J."/>
            <person name="Barry K."/>
            <person name="Miller A.N."/>
            <person name="Grigoriev I.V."/>
            <person name="Debuchy R."/>
            <person name="Gladieux P."/>
            <person name="Hiltunen Thoren M."/>
            <person name="Johannesson H."/>
        </authorList>
    </citation>
    <scope>NUCLEOTIDE SEQUENCE</scope>
    <source>
        <strain evidence="8">CBS 958.72</strain>
    </source>
</reference>
<evidence type="ECO:0000259" key="7">
    <source>
        <dbReference type="PROSITE" id="PS50850"/>
    </source>
</evidence>
<evidence type="ECO:0000256" key="5">
    <source>
        <dbReference type="SAM" id="MobiDB-lite"/>
    </source>
</evidence>
<dbReference type="InterPro" id="IPR009057">
    <property type="entry name" value="Homeodomain-like_sf"/>
</dbReference>
<feature type="transmembrane region" description="Helical" evidence="6">
    <location>
        <begin position="258"/>
        <end position="278"/>
    </location>
</feature>